<evidence type="ECO:0000259" key="8">
    <source>
        <dbReference type="PROSITE" id="PS50968"/>
    </source>
</evidence>
<dbReference type="PROSITE" id="PS51826">
    <property type="entry name" value="PSBD"/>
    <property type="match status" value="1"/>
</dbReference>
<accession>A0A7C4KZR3</accession>
<dbReference type="SUPFAM" id="SSF47005">
    <property type="entry name" value="Peripheral subunit-binding domain of 2-oxo acid dehydrogenase complex"/>
    <property type="match status" value="1"/>
</dbReference>
<dbReference type="AlphaFoldDB" id="A0A7C4KZR3"/>
<dbReference type="Gene3D" id="3.30.559.10">
    <property type="entry name" value="Chloramphenicol acetyltransferase-like domain"/>
    <property type="match status" value="1"/>
</dbReference>
<dbReference type="InterPro" id="IPR045257">
    <property type="entry name" value="E2/Pdx1"/>
</dbReference>
<dbReference type="Pfam" id="PF00198">
    <property type="entry name" value="2-oxoacid_dh"/>
    <property type="match status" value="1"/>
</dbReference>
<dbReference type="PROSITE" id="PS00189">
    <property type="entry name" value="LIPOYL"/>
    <property type="match status" value="1"/>
</dbReference>
<dbReference type="InterPro" id="IPR036625">
    <property type="entry name" value="E3-bd_dom_sf"/>
</dbReference>
<dbReference type="Gene3D" id="2.40.50.100">
    <property type="match status" value="1"/>
</dbReference>
<dbReference type="InterPro" id="IPR023213">
    <property type="entry name" value="CAT-like_dom_sf"/>
</dbReference>
<evidence type="ECO:0000256" key="1">
    <source>
        <dbReference type="ARBA" id="ARBA00001938"/>
    </source>
</evidence>
<evidence type="ECO:0000256" key="2">
    <source>
        <dbReference type="ARBA" id="ARBA00007317"/>
    </source>
</evidence>
<dbReference type="GO" id="GO:0006086">
    <property type="term" value="P:pyruvate decarboxylation to acetyl-CoA"/>
    <property type="evidence" value="ECO:0007669"/>
    <property type="project" value="InterPro"/>
</dbReference>
<dbReference type="GO" id="GO:0016746">
    <property type="term" value="F:acyltransferase activity"/>
    <property type="evidence" value="ECO:0007669"/>
    <property type="project" value="UniProtKB-KW"/>
</dbReference>
<organism evidence="10">
    <name type="scientific">Bellilinea caldifistulae</name>
    <dbReference type="NCBI Taxonomy" id="360411"/>
    <lineage>
        <taxon>Bacteria</taxon>
        <taxon>Bacillati</taxon>
        <taxon>Chloroflexota</taxon>
        <taxon>Anaerolineae</taxon>
        <taxon>Anaerolineales</taxon>
        <taxon>Anaerolineaceae</taxon>
        <taxon>Bellilinea</taxon>
    </lineage>
</organism>
<evidence type="ECO:0000256" key="3">
    <source>
        <dbReference type="ARBA" id="ARBA00022679"/>
    </source>
</evidence>
<dbReference type="InterPro" id="IPR004167">
    <property type="entry name" value="PSBD"/>
</dbReference>
<feature type="domain" description="Peripheral subunit-binding (PSBD)" evidence="9">
    <location>
        <begin position="127"/>
        <end position="164"/>
    </location>
</feature>
<gene>
    <name evidence="10" type="ORF">ENT17_08710</name>
</gene>
<proteinExistence type="inferred from homology"/>
<dbReference type="InterPro" id="IPR011053">
    <property type="entry name" value="Single_hybrid_motif"/>
</dbReference>
<evidence type="ECO:0000313" key="10">
    <source>
        <dbReference type="EMBL" id="HGS87686.1"/>
    </source>
</evidence>
<dbReference type="PROSITE" id="PS50968">
    <property type="entry name" value="BIOTINYL_LIPOYL"/>
    <property type="match status" value="1"/>
</dbReference>
<dbReference type="EC" id="2.3.1.-" evidence="6"/>
<dbReference type="InterPro" id="IPR003016">
    <property type="entry name" value="2-oxoA_DH_lipoyl-BS"/>
</dbReference>
<dbReference type="InterPro" id="IPR001078">
    <property type="entry name" value="2-oxoacid_DH_actylTfrase"/>
</dbReference>
<protein>
    <recommendedName>
        <fullName evidence="6">Dihydrolipoamide acetyltransferase component of pyruvate dehydrogenase complex</fullName>
        <ecNumber evidence="6">2.3.1.-</ecNumber>
    </recommendedName>
</protein>
<dbReference type="EMBL" id="DSXR01000088">
    <property type="protein sequence ID" value="HGS87686.1"/>
    <property type="molecule type" value="Genomic_DNA"/>
</dbReference>
<dbReference type="Pfam" id="PF02817">
    <property type="entry name" value="E3_binding"/>
    <property type="match status" value="1"/>
</dbReference>
<evidence type="ECO:0000256" key="7">
    <source>
        <dbReference type="SAM" id="MobiDB-lite"/>
    </source>
</evidence>
<comment type="similarity">
    <text evidence="2 6">Belongs to the 2-oxoacid dehydrogenase family.</text>
</comment>
<feature type="domain" description="Lipoyl-binding" evidence="8">
    <location>
        <begin position="2"/>
        <end position="77"/>
    </location>
</feature>
<keyword evidence="4 6" id="KW-0450">Lipoyl</keyword>
<sequence>MAEIIAMPKLGFDMAEGTLVRWVVGEGEKIEKGQVLAEIETDKATVEVESSAEGIVYRHLVKAGDVVPVGTPIAVIAAPGEEVKDLPGEAAAEESPLAAAQPAGQPTGTVTAVEAPIVTADEEGRTKASPLARRMALEHGINLGKVQGSGPGGRVVRRDIERVLQSAPAEPAPEIETPLPSVAAPAVQPSAPIPAAMPLPAMEDQRAAVEKLRAIIGKRMVESKTQIPHFYLTSEVDMAALMDLRKQFNTQLPEEQKLSVNDFMIKAAALALRQFPNLNASLQGNEIVRHGHRNIGVAVALENGLMTIVCKDADFKSLGLISQEVKEMVSRARAGKVRPEDIEGSTFSISNLGMFEVEQFVAIINPPEAAILAVGSVKEVPVVENGVIKPGLRMKMTLSADHRITDGAEAAKFMQTLKNYLEKPALILL</sequence>
<evidence type="ECO:0000259" key="9">
    <source>
        <dbReference type="PROSITE" id="PS51826"/>
    </source>
</evidence>
<evidence type="ECO:0000256" key="6">
    <source>
        <dbReference type="RuleBase" id="RU003423"/>
    </source>
</evidence>
<dbReference type="PANTHER" id="PTHR23151">
    <property type="entry name" value="DIHYDROLIPOAMIDE ACETYL/SUCCINYL-TRANSFERASE-RELATED"/>
    <property type="match status" value="1"/>
</dbReference>
<evidence type="ECO:0000256" key="4">
    <source>
        <dbReference type="ARBA" id="ARBA00022823"/>
    </source>
</evidence>
<dbReference type="Pfam" id="PF00364">
    <property type="entry name" value="Biotin_lipoyl"/>
    <property type="match status" value="1"/>
</dbReference>
<keyword evidence="3 6" id="KW-0808">Transferase</keyword>
<reference evidence="10" key="1">
    <citation type="journal article" date="2020" name="mSystems">
        <title>Genome- and Community-Level Interaction Insights into Carbon Utilization and Element Cycling Functions of Hydrothermarchaeota in Hydrothermal Sediment.</title>
        <authorList>
            <person name="Zhou Z."/>
            <person name="Liu Y."/>
            <person name="Xu W."/>
            <person name="Pan J."/>
            <person name="Luo Z.H."/>
            <person name="Li M."/>
        </authorList>
    </citation>
    <scope>NUCLEOTIDE SEQUENCE [LARGE SCALE GENOMIC DNA]</scope>
    <source>
        <strain evidence="10">SpSt-556</strain>
    </source>
</reference>
<dbReference type="FunFam" id="3.30.559.10:FF:000007">
    <property type="entry name" value="Dihydrolipoamide acetyltransferase component of pyruvate dehydrogenase complex"/>
    <property type="match status" value="1"/>
</dbReference>
<evidence type="ECO:0000256" key="5">
    <source>
        <dbReference type="ARBA" id="ARBA00023315"/>
    </source>
</evidence>
<comment type="cofactor">
    <cofactor evidence="1 6">
        <name>(R)-lipoate</name>
        <dbReference type="ChEBI" id="CHEBI:83088"/>
    </cofactor>
</comment>
<dbReference type="SUPFAM" id="SSF52777">
    <property type="entry name" value="CoA-dependent acyltransferases"/>
    <property type="match status" value="1"/>
</dbReference>
<dbReference type="InterPro" id="IPR000089">
    <property type="entry name" value="Biotin_lipoyl"/>
</dbReference>
<feature type="region of interest" description="Disordered" evidence="7">
    <location>
        <begin position="86"/>
        <end position="107"/>
    </location>
</feature>
<comment type="caution">
    <text evidence="10">The sequence shown here is derived from an EMBL/GenBank/DDBJ whole genome shotgun (WGS) entry which is preliminary data.</text>
</comment>
<dbReference type="Gene3D" id="4.10.320.10">
    <property type="entry name" value="E3-binding domain"/>
    <property type="match status" value="1"/>
</dbReference>
<name>A0A7C4KZR3_9CHLR</name>
<dbReference type="CDD" id="cd06849">
    <property type="entry name" value="lipoyl_domain"/>
    <property type="match status" value="1"/>
</dbReference>
<dbReference type="PANTHER" id="PTHR23151:SF90">
    <property type="entry name" value="DIHYDROLIPOYLLYSINE-RESIDUE ACETYLTRANSFERASE COMPONENT OF PYRUVATE DEHYDROGENASE COMPLEX, MITOCHONDRIAL-RELATED"/>
    <property type="match status" value="1"/>
</dbReference>
<dbReference type="SUPFAM" id="SSF51230">
    <property type="entry name" value="Single hybrid motif"/>
    <property type="match status" value="1"/>
</dbReference>
<keyword evidence="5 6" id="KW-0012">Acyltransferase</keyword>
<feature type="compositionally biased region" description="Low complexity" evidence="7">
    <location>
        <begin position="88"/>
        <end position="103"/>
    </location>
</feature>
<dbReference type="GO" id="GO:0045254">
    <property type="term" value="C:pyruvate dehydrogenase complex"/>
    <property type="evidence" value="ECO:0007669"/>
    <property type="project" value="InterPro"/>
</dbReference>